<keyword evidence="5 9" id="KW-0520">NAD</keyword>
<keyword evidence="6 9" id="KW-0456">Lyase</keyword>
<dbReference type="InterPro" id="IPR055351">
    <property type="entry name" value="Urocanase"/>
</dbReference>
<evidence type="ECO:0000256" key="2">
    <source>
        <dbReference type="ARBA" id="ARBA00007578"/>
    </source>
</evidence>
<evidence type="ECO:0000256" key="1">
    <source>
        <dbReference type="ARBA" id="ARBA00004794"/>
    </source>
</evidence>
<dbReference type="Gene3D" id="3.40.1770.10">
    <property type="entry name" value="Urocanase superfamily"/>
    <property type="match status" value="2"/>
</dbReference>
<evidence type="ECO:0000256" key="3">
    <source>
        <dbReference type="ARBA" id="ARBA00011992"/>
    </source>
</evidence>
<reference evidence="13" key="1">
    <citation type="submission" date="2021-02" db="EMBL/GenBank/DDBJ databases">
        <title>Salinimicrobium sp. nov. isolated from seawater in Tongyeong, Republic of Korea.</title>
        <authorList>
            <person name="Lee S.-J."/>
        </authorList>
    </citation>
    <scope>NUCLEOTIDE SEQUENCE</scope>
    <source>
        <strain evidence="13">HN-2-9-2</strain>
    </source>
</reference>
<dbReference type="InterPro" id="IPR036190">
    <property type="entry name" value="Urocanase_sf"/>
</dbReference>
<dbReference type="Pfam" id="PF17392">
    <property type="entry name" value="Urocanase_C"/>
    <property type="match status" value="1"/>
</dbReference>
<dbReference type="Pfam" id="PF17391">
    <property type="entry name" value="Urocanase_N"/>
    <property type="match status" value="1"/>
</dbReference>
<dbReference type="PANTHER" id="PTHR12216">
    <property type="entry name" value="UROCANATE HYDRATASE"/>
    <property type="match status" value="1"/>
</dbReference>
<evidence type="ECO:0000259" key="10">
    <source>
        <dbReference type="Pfam" id="PF01175"/>
    </source>
</evidence>
<gene>
    <name evidence="9" type="primary">hutU</name>
    <name evidence="13" type="ORF">JRG66_04940</name>
</gene>
<comment type="cofactor">
    <cofactor evidence="9">
        <name>NAD(+)</name>
        <dbReference type="ChEBI" id="CHEBI:57540"/>
    </cofactor>
    <text evidence="9">Binds 1 NAD(+) per subunit.</text>
</comment>
<feature type="binding site" evidence="9">
    <location>
        <position position="405"/>
    </location>
    <ligand>
        <name>NAD(+)</name>
        <dbReference type="ChEBI" id="CHEBI:57540"/>
    </ligand>
</feature>
<dbReference type="GO" id="GO:0016153">
    <property type="term" value="F:urocanate hydratase activity"/>
    <property type="evidence" value="ECO:0007669"/>
    <property type="project" value="UniProtKB-EC"/>
</dbReference>
<dbReference type="InterPro" id="IPR035400">
    <property type="entry name" value="Urocanase_N"/>
</dbReference>
<evidence type="ECO:0000259" key="12">
    <source>
        <dbReference type="Pfam" id="PF17392"/>
    </source>
</evidence>
<dbReference type="InterPro" id="IPR035401">
    <property type="entry name" value="Urocanase_C"/>
</dbReference>
<organism evidence="13 14">
    <name type="scientific">Salinimicrobium tongyeongense</name>
    <dbReference type="NCBI Taxonomy" id="2809707"/>
    <lineage>
        <taxon>Bacteria</taxon>
        <taxon>Pseudomonadati</taxon>
        <taxon>Bacteroidota</taxon>
        <taxon>Flavobacteriia</taxon>
        <taxon>Flavobacteriales</taxon>
        <taxon>Flavobacteriaceae</taxon>
        <taxon>Salinimicrobium</taxon>
    </lineage>
</organism>
<dbReference type="EC" id="4.2.1.49" evidence="3 9"/>
<comment type="function">
    <text evidence="9">Catalyzes the conversion of urocanate to 4-imidazolone-5-propionate.</text>
</comment>
<protein>
    <recommendedName>
        <fullName evidence="3 9">Urocanate hydratase</fullName>
        <shortName evidence="9">Urocanase</shortName>
        <ecNumber evidence="3 9">4.2.1.49</ecNumber>
    </recommendedName>
    <alternativeName>
        <fullName evidence="7 9">Imidazolonepropionate hydrolase</fullName>
    </alternativeName>
</protein>
<dbReference type="PANTHER" id="PTHR12216:SF3">
    <property type="entry name" value="UROCANATE HYDRATASE"/>
    <property type="match status" value="1"/>
</dbReference>
<comment type="subcellular location">
    <subcellularLocation>
        <location evidence="9">Cytoplasm</location>
    </subcellularLocation>
</comment>
<dbReference type="SUPFAM" id="SSF111326">
    <property type="entry name" value="Urocanase"/>
    <property type="match status" value="1"/>
</dbReference>
<accession>A0ABY6NTS4</accession>
<evidence type="ECO:0000313" key="13">
    <source>
        <dbReference type="EMBL" id="UZH56213.1"/>
    </source>
</evidence>
<dbReference type="PROSITE" id="PS01233">
    <property type="entry name" value="UROCANASE"/>
    <property type="match status" value="1"/>
</dbReference>
<evidence type="ECO:0000256" key="7">
    <source>
        <dbReference type="ARBA" id="ARBA00031640"/>
    </source>
</evidence>
<proteinExistence type="inferred from homology"/>
<dbReference type="RefSeq" id="WP_265164676.1">
    <property type="nucleotide sequence ID" value="NZ_CP069620.1"/>
</dbReference>
<evidence type="ECO:0000256" key="5">
    <source>
        <dbReference type="ARBA" id="ARBA00023027"/>
    </source>
</evidence>
<dbReference type="NCBIfam" id="NF003820">
    <property type="entry name" value="PRK05414.1"/>
    <property type="match status" value="1"/>
</dbReference>
<dbReference type="InterPro" id="IPR035085">
    <property type="entry name" value="Urocanase_Rossmann-like"/>
</dbReference>
<name>A0ABY6NTS4_9FLAO</name>
<dbReference type="Gene3D" id="3.40.50.10730">
    <property type="entry name" value="Urocanase like domains"/>
    <property type="match status" value="1"/>
</dbReference>
<evidence type="ECO:0000259" key="11">
    <source>
        <dbReference type="Pfam" id="PF17391"/>
    </source>
</evidence>
<feature type="binding site" evidence="9">
    <location>
        <position position="605"/>
    </location>
    <ligand>
        <name>NAD(+)</name>
        <dbReference type="ChEBI" id="CHEBI:57540"/>
    </ligand>
</feature>
<evidence type="ECO:0000256" key="4">
    <source>
        <dbReference type="ARBA" id="ARBA00022808"/>
    </source>
</evidence>
<evidence type="ECO:0000256" key="6">
    <source>
        <dbReference type="ARBA" id="ARBA00023239"/>
    </source>
</evidence>
<keyword evidence="14" id="KW-1185">Reference proteome</keyword>
<evidence type="ECO:0000256" key="9">
    <source>
        <dbReference type="HAMAP-Rule" id="MF_00577"/>
    </source>
</evidence>
<dbReference type="Pfam" id="PF01175">
    <property type="entry name" value="Urocanase"/>
    <property type="match status" value="1"/>
</dbReference>
<evidence type="ECO:0000256" key="8">
    <source>
        <dbReference type="ARBA" id="ARBA00047623"/>
    </source>
</evidence>
<dbReference type="HAMAP" id="MF_00577">
    <property type="entry name" value="HutU"/>
    <property type="match status" value="1"/>
</dbReference>
<dbReference type="InterPro" id="IPR038364">
    <property type="entry name" value="Urocanase_central_sf"/>
</dbReference>
<feature type="domain" description="Urocanase C-terminal" evidence="12">
    <location>
        <begin position="455"/>
        <end position="658"/>
    </location>
</feature>
<keyword evidence="4 9" id="KW-0369">Histidine metabolism</keyword>
<sequence length="682" mass="76101">MDFKNAILEGIPANLPPAQDYDYNINHAPKRKDILSAEEKKLTLRNALRYFDSKHHEELLPEFRKELDTYGRIYMYRLRPNYAMYARPVSEYPGKCEQAKAIMLMIQNNLDPKVAQHPHELITYGGNGAVFQNWAQYRLVMKYLAEMTEEQTLVMNSGHPLGLFPSHKDAPRVVVTNGMMIPNYSKQDDWEKFNALGVTQYGQMTAGSYMYIGPQGIVHGTTITVLNALRKIAKNSPSIPGREPGEGSALFVTSGLGGMSGAQPKAGNIAGCITVCAEVNPKAVETRHSQGWVDEVVEDLDVLAQKVSAAKKEGKTISFAYLGNVVDVWEKFDEENIHIDLGSDQTSLHNPWAGGYYPAGLSFSEANGMMSHDPEAFKEKVRESLRRQTEAINRHTKKGTYFFDYGNAFLLEASRAGAKIYKDEAGNFVSGTSAGEDKEFAYPSYVQDIMGPMCFDYGFGPFRWVCASGKKEDLEKTDQIAREVLQKLKEKAPEEIQQQMQDNIRWIEGARANKLVVGSQARILYADAEGRIEIARAFNKAIEKGQIGPLILGRDHHDVSGTDSPYRETSNIYDGSRYTADMAIQNVIGDSFRGATWVSIHNGGGVGWGEVINGGFGMVLEGNKESERRLNSMLFWDVNNGIARRSWARNEGAVFAIKRAMKAEPRLKVTIPNLVDDRLLDT</sequence>
<keyword evidence="9" id="KW-0963">Cytoplasm</keyword>
<dbReference type="EMBL" id="CP069620">
    <property type="protein sequence ID" value="UZH56213.1"/>
    <property type="molecule type" value="Genomic_DNA"/>
</dbReference>
<feature type="binding site" evidence="9">
    <location>
        <position position="203"/>
    </location>
    <ligand>
        <name>NAD(+)</name>
        <dbReference type="ChEBI" id="CHEBI:57540"/>
    </ligand>
</feature>
<comment type="pathway">
    <text evidence="1 9">Amino-acid degradation; L-histidine degradation into L-glutamate; N-formimidoyl-L-glutamate from L-histidine: step 2/3.</text>
</comment>
<feature type="domain" description="Urocanase Rossmann-like" evidence="10">
    <location>
        <begin position="213"/>
        <end position="449"/>
    </location>
</feature>
<dbReference type="Proteomes" id="UP001163981">
    <property type="component" value="Chromosome"/>
</dbReference>
<feature type="domain" description="Urocanase N-terminal" evidence="11">
    <location>
        <begin position="84"/>
        <end position="210"/>
    </location>
</feature>
<feature type="binding site" evidence="9">
    <location>
        <position position="278"/>
    </location>
    <ligand>
        <name>NAD(+)</name>
        <dbReference type="ChEBI" id="CHEBI:57540"/>
    </ligand>
</feature>
<comment type="caution">
    <text evidence="9">Lacks conserved residue(s) required for the propagation of feature annotation.</text>
</comment>
<dbReference type="InterPro" id="IPR023636">
    <property type="entry name" value="Urocanase_CS"/>
</dbReference>
<comment type="similarity">
    <text evidence="2 9">Belongs to the urocanase family.</text>
</comment>
<feature type="binding site" evidence="9">
    <location>
        <begin position="125"/>
        <end position="126"/>
    </location>
    <ligand>
        <name>NAD(+)</name>
        <dbReference type="ChEBI" id="CHEBI:57540"/>
    </ligand>
</feature>
<evidence type="ECO:0000313" key="14">
    <source>
        <dbReference type="Proteomes" id="UP001163981"/>
    </source>
</evidence>
<dbReference type="PIRSF" id="PIRSF001423">
    <property type="entry name" value="Urocanate_hydrat"/>
    <property type="match status" value="1"/>
</dbReference>
<dbReference type="InterPro" id="IPR023637">
    <property type="entry name" value="Urocanase-like"/>
</dbReference>
<comment type="catalytic activity">
    <reaction evidence="8 9">
        <text>4-imidazolone-5-propanoate = trans-urocanate + H2O</text>
        <dbReference type="Rhea" id="RHEA:13101"/>
        <dbReference type="ChEBI" id="CHEBI:15377"/>
        <dbReference type="ChEBI" id="CHEBI:17771"/>
        <dbReference type="ChEBI" id="CHEBI:77893"/>
        <dbReference type="EC" id="4.2.1.49"/>
    </reaction>
</comment>